<reference evidence="4" key="1">
    <citation type="submission" date="2015-09" db="EMBL/GenBank/DDBJ databases">
        <authorList>
            <person name="Rodrigo-Torres L."/>
            <person name="Arahal D.R."/>
        </authorList>
    </citation>
    <scope>NUCLEOTIDE SEQUENCE [LARGE SCALE GENOMIC DNA]</scope>
    <source>
        <strain evidence="4">CECT 4293</strain>
    </source>
</reference>
<dbReference type="Pfam" id="PF00557">
    <property type="entry name" value="Peptidase_M24"/>
    <property type="match status" value="1"/>
</dbReference>
<dbReference type="InterPro" id="IPR000587">
    <property type="entry name" value="Creatinase_N"/>
</dbReference>
<dbReference type="SUPFAM" id="SSF55920">
    <property type="entry name" value="Creatinase/aminopeptidase"/>
    <property type="match status" value="1"/>
</dbReference>
<name>A0A0P1E2A3_9RHOB</name>
<dbReference type="RefSeq" id="WP_058272422.1">
    <property type="nucleotide sequence ID" value="NZ_CYPS01000020.1"/>
</dbReference>
<proteinExistence type="predicted"/>
<dbReference type="PANTHER" id="PTHR46112:SF2">
    <property type="entry name" value="XAA-PRO AMINOPEPTIDASE P-RELATED"/>
    <property type="match status" value="1"/>
</dbReference>
<keyword evidence="3" id="KW-0378">Hydrolase</keyword>
<dbReference type="PANTHER" id="PTHR46112">
    <property type="entry name" value="AMINOPEPTIDASE"/>
    <property type="match status" value="1"/>
</dbReference>
<dbReference type="Proteomes" id="UP000050786">
    <property type="component" value="Unassembled WGS sequence"/>
</dbReference>
<dbReference type="GO" id="GO:0004177">
    <property type="term" value="F:aminopeptidase activity"/>
    <property type="evidence" value="ECO:0007669"/>
    <property type="project" value="UniProtKB-KW"/>
</dbReference>
<evidence type="ECO:0000259" key="1">
    <source>
        <dbReference type="Pfam" id="PF00557"/>
    </source>
</evidence>
<evidence type="ECO:0000259" key="2">
    <source>
        <dbReference type="Pfam" id="PF01321"/>
    </source>
</evidence>
<dbReference type="EMBL" id="CYPS01000020">
    <property type="protein sequence ID" value="CUH42341.1"/>
    <property type="molecule type" value="Genomic_DNA"/>
</dbReference>
<dbReference type="InterPro" id="IPR050659">
    <property type="entry name" value="Peptidase_M24B"/>
</dbReference>
<protein>
    <submittedName>
        <fullName evidence="3">Proline aminopeptidase P II</fullName>
    </submittedName>
</protein>
<dbReference type="AlphaFoldDB" id="A0A0P1E2A3"/>
<dbReference type="CDD" id="cd01066">
    <property type="entry name" value="APP_MetAP"/>
    <property type="match status" value="1"/>
</dbReference>
<keyword evidence="4" id="KW-1185">Reference proteome</keyword>
<dbReference type="Pfam" id="PF01321">
    <property type="entry name" value="Creatinase_N"/>
    <property type="match status" value="1"/>
</dbReference>
<feature type="domain" description="Peptidase M24" evidence="1">
    <location>
        <begin position="185"/>
        <end position="392"/>
    </location>
</feature>
<evidence type="ECO:0000313" key="4">
    <source>
        <dbReference type="Proteomes" id="UP000050786"/>
    </source>
</evidence>
<evidence type="ECO:0000313" key="3">
    <source>
        <dbReference type="EMBL" id="CUH42341.1"/>
    </source>
</evidence>
<keyword evidence="3" id="KW-0031">Aminopeptidase</keyword>
<organism evidence="3 4">
    <name type="scientific">Ruegeria atlantica</name>
    <dbReference type="NCBI Taxonomy" id="81569"/>
    <lineage>
        <taxon>Bacteria</taxon>
        <taxon>Pseudomonadati</taxon>
        <taxon>Pseudomonadota</taxon>
        <taxon>Alphaproteobacteria</taxon>
        <taxon>Rhodobacterales</taxon>
        <taxon>Roseobacteraceae</taxon>
        <taxon>Ruegeria</taxon>
    </lineage>
</organism>
<sequence length="409" mass="46237">MDLTSYINDARRGLIQLPQVDEAKMRMERLDRLQQQLAENDLGGILLYDPINIRYATDCRNMQIWTMHNAARYCLVPTEGKAIMFDFVNCGHLSKGLDTIAESRPGTLWYHHTAGDKRPELIEVWADELADVIAERCGNSRIAIDKLEPGGRTALTERQITTVFGQDIIERARSVKSTEELKAQKHSALVCMTALRAMRDMTVPGATENDLWAVLASMNSNLGGDYIETKLVVAGSNTNPWYTESSNKVLQPGEFLAIDTDMIGPFGYNTDISRTWLCQPAKPTPEQKTLYQTSYDQVHTNMELIKAGVSLREFAEKAWKMPEQYQDLDCRVLVHGTGMCNEYPQVPPLAFWERTGYDGVFEENMTLSIESYIGEVGRSHGVKLEQMVRVTETGYEIVADFPFEDELLN</sequence>
<accession>A0A0P1E2A3</accession>
<gene>
    <name evidence="3" type="ORF">RUM4293_01229</name>
</gene>
<dbReference type="InterPro" id="IPR036005">
    <property type="entry name" value="Creatinase/aminopeptidase-like"/>
</dbReference>
<feature type="domain" description="Creatinase N-terminal" evidence="2">
    <location>
        <begin position="29"/>
        <end position="146"/>
    </location>
</feature>
<dbReference type="InterPro" id="IPR029149">
    <property type="entry name" value="Creatin/AminoP/Spt16_N"/>
</dbReference>
<keyword evidence="3" id="KW-0645">Protease</keyword>
<dbReference type="Gene3D" id="3.90.230.10">
    <property type="entry name" value="Creatinase/methionine aminopeptidase superfamily"/>
    <property type="match status" value="1"/>
</dbReference>
<dbReference type="Gene3D" id="3.40.350.10">
    <property type="entry name" value="Creatinase/prolidase N-terminal domain"/>
    <property type="match status" value="1"/>
</dbReference>
<dbReference type="InterPro" id="IPR000994">
    <property type="entry name" value="Pept_M24"/>
</dbReference>
<dbReference type="SUPFAM" id="SSF53092">
    <property type="entry name" value="Creatinase/prolidase N-terminal domain"/>
    <property type="match status" value="1"/>
</dbReference>